<dbReference type="AlphaFoldDB" id="A0A183G214"/>
<dbReference type="Proteomes" id="UP000050761">
    <property type="component" value="Unassembled WGS sequence"/>
</dbReference>
<reference evidence="2 3" key="1">
    <citation type="submission" date="2018-11" db="EMBL/GenBank/DDBJ databases">
        <authorList>
            <consortium name="Pathogen Informatics"/>
        </authorList>
    </citation>
    <scope>NUCLEOTIDE SEQUENCE [LARGE SCALE GENOMIC DNA]</scope>
</reference>
<evidence type="ECO:0000256" key="1">
    <source>
        <dbReference type="SAM" id="MobiDB-lite"/>
    </source>
</evidence>
<dbReference type="WBParaSite" id="HPBE_0001529401-mRNA-1">
    <property type="protein sequence ID" value="HPBE_0001529401-mRNA-1"/>
    <property type="gene ID" value="HPBE_0001529401"/>
</dbReference>
<feature type="region of interest" description="Disordered" evidence="1">
    <location>
        <begin position="24"/>
        <end position="65"/>
    </location>
</feature>
<accession>A0A183G214</accession>
<evidence type="ECO:0000313" key="3">
    <source>
        <dbReference type="Proteomes" id="UP000050761"/>
    </source>
</evidence>
<evidence type="ECO:0000313" key="2">
    <source>
        <dbReference type="EMBL" id="VDP02343.1"/>
    </source>
</evidence>
<proteinExistence type="predicted"/>
<name>A0A183G214_HELPZ</name>
<evidence type="ECO:0000313" key="4">
    <source>
        <dbReference type="WBParaSite" id="HPBE_0001529401-mRNA-1"/>
    </source>
</evidence>
<keyword evidence="3" id="KW-1185">Reference proteome</keyword>
<gene>
    <name evidence="2" type="ORF">HPBE_LOCUS15293</name>
</gene>
<sequence>MQPPPADLVSKRLWTDSVCARADITAPSSSPGVAPSSESFPADNETTRAASKPKEPPLDEGISSRTDARLGLYAGAWRGDHPPARDVMQSVWETYVNASGYAARGPLELLAARAGLTEPVWAFRE</sequence>
<organism evidence="3 4">
    <name type="scientific">Heligmosomoides polygyrus</name>
    <name type="common">Parasitic roundworm</name>
    <dbReference type="NCBI Taxonomy" id="6339"/>
    <lineage>
        <taxon>Eukaryota</taxon>
        <taxon>Metazoa</taxon>
        <taxon>Ecdysozoa</taxon>
        <taxon>Nematoda</taxon>
        <taxon>Chromadorea</taxon>
        <taxon>Rhabditida</taxon>
        <taxon>Rhabditina</taxon>
        <taxon>Rhabditomorpha</taxon>
        <taxon>Strongyloidea</taxon>
        <taxon>Heligmosomidae</taxon>
        <taxon>Heligmosomoides</taxon>
    </lineage>
</organism>
<protein>
    <submittedName>
        <fullName evidence="4">DUF2063 domain-containing protein</fullName>
    </submittedName>
</protein>
<accession>A0A3P8E1P6</accession>
<dbReference type="EMBL" id="UZAH01028783">
    <property type="protein sequence ID" value="VDP02343.1"/>
    <property type="molecule type" value="Genomic_DNA"/>
</dbReference>
<reference evidence="4" key="2">
    <citation type="submission" date="2019-09" db="UniProtKB">
        <authorList>
            <consortium name="WormBaseParasite"/>
        </authorList>
    </citation>
    <scope>IDENTIFICATION</scope>
</reference>
<feature type="compositionally biased region" description="Low complexity" evidence="1">
    <location>
        <begin position="27"/>
        <end position="39"/>
    </location>
</feature>